<evidence type="ECO:0008006" key="5">
    <source>
        <dbReference type="Google" id="ProtNLM"/>
    </source>
</evidence>
<evidence type="ECO:0000256" key="1">
    <source>
        <dbReference type="SAM" id="MobiDB-lite"/>
    </source>
</evidence>
<feature type="region of interest" description="Disordered" evidence="1">
    <location>
        <begin position="1"/>
        <end position="22"/>
    </location>
</feature>
<dbReference type="Proteomes" id="UP000295645">
    <property type="component" value="Unassembled WGS sequence"/>
</dbReference>
<keyword evidence="4" id="KW-1185">Reference proteome</keyword>
<feature type="transmembrane region" description="Helical" evidence="2">
    <location>
        <begin position="78"/>
        <end position="97"/>
    </location>
</feature>
<name>A0A4R3YV19_9GAMM</name>
<keyword evidence="2" id="KW-1133">Transmembrane helix</keyword>
<proteinExistence type="predicted"/>
<feature type="transmembrane region" description="Helical" evidence="2">
    <location>
        <begin position="155"/>
        <end position="177"/>
    </location>
</feature>
<comment type="caution">
    <text evidence="3">The sequence shown here is derived from an EMBL/GenBank/DDBJ whole genome shotgun (WGS) entry which is preliminary data.</text>
</comment>
<evidence type="ECO:0000313" key="3">
    <source>
        <dbReference type="EMBL" id="TCV96276.1"/>
    </source>
</evidence>
<keyword evidence="2" id="KW-0472">Membrane</keyword>
<accession>A0A4R3YV19</accession>
<reference evidence="3 4" key="1">
    <citation type="submission" date="2019-03" db="EMBL/GenBank/DDBJ databases">
        <title>Above-ground endophytic microbial communities from plants in different locations in the United States.</title>
        <authorList>
            <person name="Frank C."/>
        </authorList>
    </citation>
    <scope>NUCLEOTIDE SEQUENCE [LARGE SCALE GENOMIC DNA]</scope>
    <source>
        <strain evidence="3 4">LP_13_YM</strain>
    </source>
</reference>
<gene>
    <name evidence="3" type="ORF">EC912_102626</name>
</gene>
<sequence length="255" mass="27460">MSVERARPDAGNPASPSVLPASQAAPGRSWMIACVATYAVLAFAGAMTHRQWLSLLAMLSLLTAVLFPALLARRTPAYIAWPVLAAVLVWLAARGWLTTSMDALPALINLAIAWLFGRTLLRGHQPLIAYFIATIEGGDRLALPGVARYARGLTVFWTGLLAVQALLLSLVFCFAAPEGLLATLGVAVPIRLEGGIFMAYAHVGCYLVIAAAFLVEYPVRRVLLRDVPHVGPVDMATQLALRWPELLSNWRRGGP</sequence>
<feature type="transmembrane region" description="Helical" evidence="2">
    <location>
        <begin position="197"/>
        <end position="215"/>
    </location>
</feature>
<keyword evidence="2" id="KW-0812">Transmembrane</keyword>
<feature type="transmembrane region" description="Helical" evidence="2">
    <location>
        <begin position="29"/>
        <end position="46"/>
    </location>
</feature>
<dbReference type="OrthoDB" id="5948436at2"/>
<organism evidence="3 4">
    <name type="scientific">Luteibacter rhizovicinus</name>
    <dbReference type="NCBI Taxonomy" id="242606"/>
    <lineage>
        <taxon>Bacteria</taxon>
        <taxon>Pseudomonadati</taxon>
        <taxon>Pseudomonadota</taxon>
        <taxon>Gammaproteobacteria</taxon>
        <taxon>Lysobacterales</taxon>
        <taxon>Rhodanobacteraceae</taxon>
        <taxon>Luteibacter</taxon>
    </lineage>
</organism>
<evidence type="ECO:0000256" key="2">
    <source>
        <dbReference type="SAM" id="Phobius"/>
    </source>
</evidence>
<evidence type="ECO:0000313" key="4">
    <source>
        <dbReference type="Proteomes" id="UP000295645"/>
    </source>
</evidence>
<feature type="transmembrane region" description="Helical" evidence="2">
    <location>
        <begin position="103"/>
        <end position="121"/>
    </location>
</feature>
<protein>
    <recommendedName>
        <fullName evidence="5">Xanthomonadin biosynthesis membrane protein</fullName>
    </recommendedName>
</protein>
<dbReference type="RefSeq" id="WP_132142473.1">
    <property type="nucleotide sequence ID" value="NZ_SMCS01000002.1"/>
</dbReference>
<feature type="transmembrane region" description="Helical" evidence="2">
    <location>
        <begin position="52"/>
        <end position="71"/>
    </location>
</feature>
<dbReference type="AlphaFoldDB" id="A0A4R3YV19"/>
<dbReference type="EMBL" id="SMCS01000002">
    <property type="protein sequence ID" value="TCV96276.1"/>
    <property type="molecule type" value="Genomic_DNA"/>
</dbReference>